<comment type="caution">
    <text evidence="1">The sequence shown here is derived from an EMBL/GenBank/DDBJ whole genome shotgun (WGS) entry which is preliminary data.</text>
</comment>
<reference evidence="1 3" key="1">
    <citation type="journal article" date="2016" name="Genome Biol. Evol.">
        <title>Divergent and convergent evolution of fungal pathogenicity.</title>
        <authorList>
            <person name="Shang Y."/>
            <person name="Xiao G."/>
            <person name="Zheng P."/>
            <person name="Cen K."/>
            <person name="Zhan S."/>
            <person name="Wang C."/>
        </authorList>
    </citation>
    <scope>NUCLEOTIDE SEQUENCE [LARGE SCALE GENOMIC DNA]</scope>
    <source>
        <strain evidence="1 3">RCEF 4871</strain>
    </source>
</reference>
<dbReference type="OrthoDB" id="4937622at2759"/>
<evidence type="ECO:0000313" key="2">
    <source>
        <dbReference type="EMBL" id="TWU76246.1"/>
    </source>
</evidence>
<evidence type="ECO:0000313" key="4">
    <source>
        <dbReference type="Proteomes" id="UP000317257"/>
    </source>
</evidence>
<dbReference type="EMBL" id="SBHS01000005">
    <property type="protein sequence ID" value="TWU76246.1"/>
    <property type="molecule type" value="Genomic_DNA"/>
</dbReference>
<organism evidence="1 3">
    <name type="scientific">Metarhizium rileyi (strain RCEF 4871)</name>
    <name type="common">Nomuraea rileyi</name>
    <dbReference type="NCBI Taxonomy" id="1649241"/>
    <lineage>
        <taxon>Eukaryota</taxon>
        <taxon>Fungi</taxon>
        <taxon>Dikarya</taxon>
        <taxon>Ascomycota</taxon>
        <taxon>Pezizomycotina</taxon>
        <taxon>Sordariomycetes</taxon>
        <taxon>Hypocreomycetidae</taxon>
        <taxon>Hypocreales</taxon>
        <taxon>Clavicipitaceae</taxon>
        <taxon>Metarhizium</taxon>
    </lineage>
</organism>
<dbReference type="Proteomes" id="UP000317257">
    <property type="component" value="Unassembled WGS sequence"/>
</dbReference>
<dbReference type="OMA" id="IVTHVAN"/>
<name>A0A167BZ18_METRR</name>
<accession>A0A5C6GJ72</accession>
<dbReference type="Proteomes" id="UP000243498">
    <property type="component" value="Unassembled WGS sequence"/>
</dbReference>
<accession>A0A167BZ18</accession>
<reference evidence="4" key="2">
    <citation type="submission" date="2018-12" db="EMBL/GenBank/DDBJ databases">
        <title>The complete genome of Metarhizium rileyi, a key fungal pathogen of Lepidoptera.</title>
        <authorList>
            <person name="Binneck E."/>
            <person name="Lastra C.C.L."/>
            <person name="Sosa-Gomez D.R."/>
        </authorList>
    </citation>
    <scope>NUCLEOTIDE SEQUENCE [LARGE SCALE GENOMIC DNA]</scope>
    <source>
        <strain evidence="4">Cep018-CH2</strain>
    </source>
</reference>
<proteinExistence type="predicted"/>
<keyword evidence="3" id="KW-1185">Reference proteome</keyword>
<dbReference type="AlphaFoldDB" id="A0A167BZ18"/>
<dbReference type="EMBL" id="AZHC01000018">
    <property type="protein sequence ID" value="OAA40591.1"/>
    <property type="molecule type" value="Genomic_DNA"/>
</dbReference>
<protein>
    <submittedName>
        <fullName evidence="1">Uncharacterized protein</fullName>
    </submittedName>
</protein>
<gene>
    <name evidence="2" type="ORF">ED733_004843</name>
    <name evidence="1" type="ORF">NOR_05679</name>
</gene>
<sequence>MSADGSADPQFWLNQLERVLCDRHRELGHQCTQIREEIATYVANLLTDTAEQDAMDVSYFIWCLIEEWAANGRTNLRLSQPPPQTDYLLSIGQIEALRYMPRKSSITDWDHATLCSGELCNAIRSVIGMPTVSFKSLLLERGIQCPDGDPPQDDASRLNADMFPPVTGDIHTWADYIVLLERELTRARKAVISVKKQNVEMAIKLSETQNQVHSLEKTLGMYQYP</sequence>
<evidence type="ECO:0000313" key="3">
    <source>
        <dbReference type="Proteomes" id="UP000243498"/>
    </source>
</evidence>
<evidence type="ECO:0000313" key="1">
    <source>
        <dbReference type="EMBL" id="OAA40591.1"/>
    </source>
</evidence>
<reference evidence="2" key="3">
    <citation type="journal article" date="2019" name="Microbiol. Resour. Announc.">
        <title>Genome Sequence of Metarhizium rileyi, a Microbial Control Agent for Lepidoptera.</title>
        <authorList>
            <person name="Binneck E."/>
            <person name="Lastra C.C.L."/>
            <person name="Sosa-Gomez D.R."/>
        </authorList>
    </citation>
    <scope>NUCLEOTIDE SEQUENCE</scope>
    <source>
        <strain evidence="2">Cep018-CH2</strain>
    </source>
</reference>